<feature type="transmembrane region" description="Helical" evidence="6">
    <location>
        <begin position="241"/>
        <end position="257"/>
    </location>
</feature>
<feature type="transmembrane region" description="Helical" evidence="6">
    <location>
        <begin position="97"/>
        <end position="115"/>
    </location>
</feature>
<accession>A0A3S1E134</accession>
<evidence type="ECO:0000256" key="1">
    <source>
        <dbReference type="ARBA" id="ARBA00004127"/>
    </source>
</evidence>
<feature type="transmembrane region" description="Helical" evidence="6">
    <location>
        <begin position="30"/>
        <end position="54"/>
    </location>
</feature>
<feature type="transmembrane region" description="Helical" evidence="6">
    <location>
        <begin position="263"/>
        <end position="280"/>
    </location>
</feature>
<comment type="caution">
    <text evidence="8">The sequence shown here is derived from an EMBL/GenBank/DDBJ whole genome shotgun (WGS) entry which is preliminary data.</text>
</comment>
<dbReference type="EMBL" id="RZNX01000001">
    <property type="protein sequence ID" value="RUT35531.1"/>
    <property type="molecule type" value="Genomic_DNA"/>
</dbReference>
<evidence type="ECO:0000313" key="8">
    <source>
        <dbReference type="EMBL" id="RUT35531.1"/>
    </source>
</evidence>
<keyword evidence="5 6" id="KW-0472">Membrane</keyword>
<dbReference type="AlphaFoldDB" id="A0A3S1E134"/>
<dbReference type="InterPro" id="IPR037185">
    <property type="entry name" value="EmrE-like"/>
</dbReference>
<evidence type="ECO:0000259" key="7">
    <source>
        <dbReference type="Pfam" id="PF00892"/>
    </source>
</evidence>
<evidence type="ECO:0000256" key="6">
    <source>
        <dbReference type="SAM" id="Phobius"/>
    </source>
</evidence>
<evidence type="ECO:0000256" key="4">
    <source>
        <dbReference type="ARBA" id="ARBA00022989"/>
    </source>
</evidence>
<feature type="transmembrane region" description="Helical" evidence="6">
    <location>
        <begin position="66"/>
        <end position="91"/>
    </location>
</feature>
<organism evidence="8 9">
    <name type="scientific">Paenibacillus zeisoli</name>
    <dbReference type="NCBI Taxonomy" id="2496267"/>
    <lineage>
        <taxon>Bacteria</taxon>
        <taxon>Bacillati</taxon>
        <taxon>Bacillota</taxon>
        <taxon>Bacilli</taxon>
        <taxon>Bacillales</taxon>
        <taxon>Paenibacillaceae</taxon>
        <taxon>Paenibacillus</taxon>
    </lineage>
</organism>
<protein>
    <submittedName>
        <fullName evidence="8">EamA/RhaT family transporter</fullName>
    </submittedName>
</protein>
<dbReference type="PANTHER" id="PTHR32322">
    <property type="entry name" value="INNER MEMBRANE TRANSPORTER"/>
    <property type="match status" value="1"/>
</dbReference>
<feature type="transmembrane region" description="Helical" evidence="6">
    <location>
        <begin position="122"/>
        <end position="142"/>
    </location>
</feature>
<keyword evidence="9" id="KW-1185">Reference proteome</keyword>
<dbReference type="InterPro" id="IPR050638">
    <property type="entry name" value="AA-Vitamin_Transporters"/>
</dbReference>
<feature type="transmembrane region" description="Helical" evidence="6">
    <location>
        <begin position="7"/>
        <end position="24"/>
    </location>
</feature>
<comment type="subcellular location">
    <subcellularLocation>
        <location evidence="1">Endomembrane system</location>
        <topology evidence="1">Multi-pass membrane protein</topology>
    </subcellularLocation>
</comment>
<keyword evidence="4 6" id="KW-1133">Transmembrane helix</keyword>
<name>A0A3S1E134_9BACL</name>
<sequence length="305" mass="33291">MSNQKYYALILFTTFLMGVAFPAGKIGMAYIAPFLLMGIRFVLAGGILAGWTLMRRLPQPQNLSGWLKAAVIGLFQSVGVMGCAYYSMHWITSGESAIITSSSPLIVVLFGTLFSGTRYRPLQWLGVLLGFAGIAFSFGFHIGLQPGTWIGLLGALCFAVATLLIKHWGGQFHMTVLAAYQMLFGGIILLLLSLLTEHAYLYINATSVVVALWLAIMCSIVQFSIWFYLLDQGEPGRTSSFLFLAPIFGVLSSWVLLGENIAWEAVAGCVLVCLGIYLVNRGNSPRRLPNKRHGLGDRKCTTLSS</sequence>
<feature type="transmembrane region" description="Helical" evidence="6">
    <location>
        <begin position="148"/>
        <end position="165"/>
    </location>
</feature>
<evidence type="ECO:0000256" key="2">
    <source>
        <dbReference type="ARBA" id="ARBA00007362"/>
    </source>
</evidence>
<evidence type="ECO:0000313" key="9">
    <source>
        <dbReference type="Proteomes" id="UP000272464"/>
    </source>
</evidence>
<keyword evidence="3 6" id="KW-0812">Transmembrane</keyword>
<dbReference type="Pfam" id="PF00892">
    <property type="entry name" value="EamA"/>
    <property type="match status" value="2"/>
</dbReference>
<dbReference type="GO" id="GO:0016020">
    <property type="term" value="C:membrane"/>
    <property type="evidence" value="ECO:0007669"/>
    <property type="project" value="UniProtKB-SubCell"/>
</dbReference>
<evidence type="ECO:0000256" key="5">
    <source>
        <dbReference type="ARBA" id="ARBA00023136"/>
    </source>
</evidence>
<feature type="domain" description="EamA" evidence="7">
    <location>
        <begin position="147"/>
        <end position="280"/>
    </location>
</feature>
<dbReference type="SUPFAM" id="SSF103481">
    <property type="entry name" value="Multidrug resistance efflux transporter EmrE"/>
    <property type="match status" value="2"/>
</dbReference>
<evidence type="ECO:0000256" key="3">
    <source>
        <dbReference type="ARBA" id="ARBA00022692"/>
    </source>
</evidence>
<dbReference type="OrthoDB" id="149142at2"/>
<feature type="domain" description="EamA" evidence="7">
    <location>
        <begin position="6"/>
        <end position="137"/>
    </location>
</feature>
<proteinExistence type="inferred from homology"/>
<feature type="transmembrane region" description="Helical" evidence="6">
    <location>
        <begin position="201"/>
        <end position="229"/>
    </location>
</feature>
<dbReference type="RefSeq" id="WP_127197231.1">
    <property type="nucleotide sequence ID" value="NZ_RZNX01000001.1"/>
</dbReference>
<comment type="similarity">
    <text evidence="2">Belongs to the EamA transporter family.</text>
</comment>
<gene>
    <name evidence="8" type="ORF">EJP77_00455</name>
</gene>
<dbReference type="PANTHER" id="PTHR32322:SF2">
    <property type="entry name" value="EAMA DOMAIN-CONTAINING PROTEIN"/>
    <property type="match status" value="1"/>
</dbReference>
<feature type="transmembrane region" description="Helical" evidence="6">
    <location>
        <begin position="177"/>
        <end position="195"/>
    </location>
</feature>
<dbReference type="Proteomes" id="UP000272464">
    <property type="component" value="Unassembled WGS sequence"/>
</dbReference>
<reference evidence="8 9" key="1">
    <citation type="submission" date="2018-12" db="EMBL/GenBank/DDBJ databases">
        <authorList>
            <person name="Sun L."/>
            <person name="Chen Z."/>
        </authorList>
    </citation>
    <scope>NUCLEOTIDE SEQUENCE [LARGE SCALE GENOMIC DNA]</scope>
    <source>
        <strain evidence="8 9">3-5-3</strain>
    </source>
</reference>
<dbReference type="InterPro" id="IPR000620">
    <property type="entry name" value="EamA_dom"/>
</dbReference>